<proteinExistence type="predicted"/>
<accession>A0A3E2HC73</accession>
<dbReference type="PANTHER" id="PTHR21310">
    <property type="entry name" value="AMINOGLYCOSIDE PHOSPHOTRANSFERASE-RELATED-RELATED"/>
    <property type="match status" value="1"/>
</dbReference>
<dbReference type="InterPro" id="IPR011009">
    <property type="entry name" value="Kinase-like_dom_sf"/>
</dbReference>
<dbReference type="AlphaFoldDB" id="A0A3E2HC73"/>
<protein>
    <recommendedName>
        <fullName evidence="1">Aminoglycoside phosphotransferase domain-containing protein</fullName>
    </recommendedName>
</protein>
<dbReference type="STRING" id="5539.A0A3E2HC73"/>
<evidence type="ECO:0000313" key="3">
    <source>
        <dbReference type="Proteomes" id="UP000258309"/>
    </source>
</evidence>
<dbReference type="Gene3D" id="3.90.1200.10">
    <property type="match status" value="1"/>
</dbReference>
<dbReference type="SUPFAM" id="SSF56112">
    <property type="entry name" value="Protein kinase-like (PK-like)"/>
    <property type="match status" value="1"/>
</dbReference>
<dbReference type="InterPro" id="IPR002575">
    <property type="entry name" value="Aminoglycoside_PTrfase"/>
</dbReference>
<organism evidence="2 3">
    <name type="scientific">Scytalidium lignicola</name>
    <name type="common">Hyphomycete</name>
    <dbReference type="NCBI Taxonomy" id="5539"/>
    <lineage>
        <taxon>Eukaryota</taxon>
        <taxon>Fungi</taxon>
        <taxon>Dikarya</taxon>
        <taxon>Ascomycota</taxon>
        <taxon>Pezizomycotina</taxon>
        <taxon>Leotiomycetes</taxon>
        <taxon>Leotiomycetes incertae sedis</taxon>
        <taxon>Scytalidium</taxon>
    </lineage>
</organism>
<dbReference type="Proteomes" id="UP000258309">
    <property type="component" value="Unassembled WGS sequence"/>
</dbReference>
<dbReference type="OMA" id="QGWILQE"/>
<dbReference type="OrthoDB" id="2831558at2759"/>
<evidence type="ECO:0000313" key="2">
    <source>
        <dbReference type="EMBL" id="RFU30927.1"/>
    </source>
</evidence>
<gene>
    <name evidence="2" type="ORF">B7463_g5406</name>
</gene>
<reference evidence="2 3" key="1">
    <citation type="submission" date="2018-05" db="EMBL/GenBank/DDBJ databases">
        <title>Draft genome sequence of Scytalidium lignicola DSM 105466, a ubiquitous saprotrophic fungus.</title>
        <authorList>
            <person name="Buettner E."/>
            <person name="Gebauer A.M."/>
            <person name="Hofrichter M."/>
            <person name="Liers C."/>
            <person name="Kellner H."/>
        </authorList>
    </citation>
    <scope>NUCLEOTIDE SEQUENCE [LARGE SCALE GENOMIC DNA]</scope>
    <source>
        <strain evidence="2 3">DSM 105466</strain>
    </source>
</reference>
<name>A0A3E2HC73_SCYLI</name>
<dbReference type="InterPro" id="IPR051678">
    <property type="entry name" value="AGP_Transferase"/>
</dbReference>
<comment type="caution">
    <text evidence="2">The sequence shown here is derived from an EMBL/GenBank/DDBJ whole genome shotgun (WGS) entry which is preliminary data.</text>
</comment>
<feature type="non-terminal residue" evidence="2">
    <location>
        <position position="1"/>
    </location>
</feature>
<dbReference type="Pfam" id="PF01636">
    <property type="entry name" value="APH"/>
    <property type="match status" value="1"/>
</dbReference>
<keyword evidence="3" id="KW-1185">Reference proteome</keyword>
<sequence>MNHDGFQERLQFVKGVLLKYGLQYNNFTYKLTLTKPAVADGFPGRSACTVKFPDNGTSNIVIRLSNSKAEGLDHRARNSEIRFSQHYSSCIRLAASRKSTVWLDFDGVQTGEQLDKHFAFLSDTEKRDIIEQIADVFSAIQHTVLPDTVKSYGGLTISSEGKIINGQMTTLSGGPWKTYSSQVLKGWTSNGVRQRVDKFLEAGIGDYLANAGVDMSRRALIHGDLTMNNMLFDPKSKKLTGLIDFDFSFVSHPCQEFFTSFQDIGGNLGGGYSSNLSSGLLSEAVLSGNFDIDVPEKATDMWFIARAWDDALTSRNMLKPSTIPGNFALNKLGQLETLLCPFRLVHPHILGKKTPEQIEQERQATEKALMDCLDSLNF</sequence>
<feature type="domain" description="Aminoglycoside phosphotransferase" evidence="1">
    <location>
        <begin position="188"/>
        <end position="269"/>
    </location>
</feature>
<evidence type="ECO:0000259" key="1">
    <source>
        <dbReference type="Pfam" id="PF01636"/>
    </source>
</evidence>
<feature type="non-terminal residue" evidence="2">
    <location>
        <position position="378"/>
    </location>
</feature>
<dbReference type="EMBL" id="NCSJ02000088">
    <property type="protein sequence ID" value="RFU30927.1"/>
    <property type="molecule type" value="Genomic_DNA"/>
</dbReference>